<protein>
    <recommendedName>
        <fullName evidence="4">Orphan protein</fullName>
    </recommendedName>
</protein>
<dbReference type="OrthoDB" id="6227277at2"/>
<dbReference type="RefSeq" id="WP_038637343.1">
    <property type="nucleotide sequence ID" value="NZ_CP009888.1"/>
</dbReference>
<reference evidence="2 3" key="1">
    <citation type="submission" date="2014-11" db="EMBL/GenBank/DDBJ databases">
        <title>Complete Genome Sequence of Pseudoalteromonas sp. Strain OCN003 Isolated from Kaneohe Bay, Oahu, Hawaii.</title>
        <authorList>
            <person name="Beurmann S."/>
            <person name="Videau P."/>
            <person name="Ushijima B."/>
            <person name="Smith A.M."/>
            <person name="Aeby G.S."/>
            <person name="Callahan S.M."/>
            <person name="Belcaid M."/>
        </authorList>
    </citation>
    <scope>NUCLEOTIDE SEQUENCE [LARGE SCALE GENOMIC DNA]</scope>
    <source>
        <strain evidence="2 3">OCN003</strain>
    </source>
</reference>
<dbReference type="EMBL" id="CP009888">
    <property type="protein sequence ID" value="AIY63806.1"/>
    <property type="molecule type" value="Genomic_DNA"/>
</dbReference>
<sequence>MKQTNLDKMLDDAVAQLPTEITPKKDLWQGVENAIAKQPTQIEKKSHVWQQITAMAACMCLGLLSYQVFFNQQSNQYEAGLQAMTQTFKQEKQALLVKYSDQKALADNWQSQLAELENAEKAIKLALENEPENATLLRMLSQVYQQQLDLINKVHKPSWQQI</sequence>
<accession>A0A0A7ECI3</accession>
<dbReference type="HOGENOM" id="CLU_1650703_0_0_6"/>
<name>A0A0A7ECI3_9GAMM</name>
<evidence type="ECO:0000313" key="2">
    <source>
        <dbReference type="EMBL" id="AIY63806.1"/>
    </source>
</evidence>
<organism evidence="2 3">
    <name type="scientific">Pseudoalteromonas piratica</name>
    <dbReference type="NCBI Taxonomy" id="1348114"/>
    <lineage>
        <taxon>Bacteria</taxon>
        <taxon>Pseudomonadati</taxon>
        <taxon>Pseudomonadota</taxon>
        <taxon>Gammaproteobacteria</taxon>
        <taxon>Alteromonadales</taxon>
        <taxon>Pseudoalteromonadaceae</taxon>
        <taxon>Pseudoalteromonas</taxon>
    </lineage>
</organism>
<feature type="coiled-coil region" evidence="1">
    <location>
        <begin position="99"/>
        <end position="126"/>
    </location>
</feature>
<gene>
    <name evidence="2" type="ORF">OM33_00470</name>
</gene>
<evidence type="ECO:0000313" key="3">
    <source>
        <dbReference type="Proteomes" id="UP000030341"/>
    </source>
</evidence>
<keyword evidence="3" id="KW-1185">Reference proteome</keyword>
<dbReference type="eggNOG" id="ENOG5032SC5">
    <property type="taxonomic scope" value="Bacteria"/>
</dbReference>
<dbReference type="STRING" id="1348114.OM33_00470"/>
<proteinExistence type="predicted"/>
<evidence type="ECO:0000256" key="1">
    <source>
        <dbReference type="SAM" id="Coils"/>
    </source>
</evidence>
<dbReference type="Proteomes" id="UP000030341">
    <property type="component" value="Chromosome 1"/>
</dbReference>
<dbReference type="KEGG" id="pseo:OM33_00470"/>
<keyword evidence="1" id="KW-0175">Coiled coil</keyword>
<evidence type="ECO:0008006" key="4">
    <source>
        <dbReference type="Google" id="ProtNLM"/>
    </source>
</evidence>
<dbReference type="AlphaFoldDB" id="A0A0A7ECI3"/>